<name>Q5C0E6_SCHJA</name>
<proteinExistence type="evidence at transcript level"/>
<dbReference type="AlphaFoldDB" id="Q5C0E6"/>
<reference evidence="1" key="1">
    <citation type="submission" date="2005-03" db="EMBL/GenBank/DDBJ databases">
        <authorList>
            <person name="Han Z."/>
        </authorList>
    </citation>
    <scope>NUCLEOTIDE SEQUENCE</scope>
</reference>
<protein>
    <submittedName>
        <fullName evidence="1">Uncharacterized protein</fullName>
    </submittedName>
</protein>
<reference evidence="1" key="2">
    <citation type="journal article" date="2006" name="PLoS Pathog.">
        <title>New perspectives on host-parasite interplay by comparative transcriptomic and proteomic analyses of Schistosoma japonicum.</title>
        <authorList>
            <person name="Liu F."/>
            <person name="Lu J."/>
            <person name="Hu W."/>
            <person name="Wang S.Y."/>
            <person name="Cui S.J."/>
            <person name="Chi M."/>
            <person name="Yan Q."/>
            <person name="Wang X.R."/>
            <person name="Song H.D."/>
            <person name="Xu X.N."/>
            <person name="Wang J.J."/>
            <person name="Zhang X.L."/>
            <person name="Zhang X."/>
            <person name="Wang Z.Q."/>
            <person name="Xue C.L."/>
            <person name="Brindley P.J."/>
            <person name="McManus D.P."/>
            <person name="Yang P.Y."/>
            <person name="Feng Z."/>
            <person name="Chen Z."/>
            <person name="Han Z.G."/>
        </authorList>
    </citation>
    <scope>NUCLEOTIDE SEQUENCE</scope>
</reference>
<organism evidence="1">
    <name type="scientific">Schistosoma japonicum</name>
    <name type="common">Blood fluke</name>
    <dbReference type="NCBI Taxonomy" id="6182"/>
    <lineage>
        <taxon>Eukaryota</taxon>
        <taxon>Metazoa</taxon>
        <taxon>Spiralia</taxon>
        <taxon>Lophotrochozoa</taxon>
        <taxon>Platyhelminthes</taxon>
        <taxon>Trematoda</taxon>
        <taxon>Digenea</taxon>
        <taxon>Strigeidida</taxon>
        <taxon>Schistosomatoidea</taxon>
        <taxon>Schistosomatidae</taxon>
        <taxon>Schistosoma</taxon>
    </lineage>
</organism>
<sequence length="30" mass="3434">MADLVTTLTNLYKTDWVILMQLVAKHSNTL</sequence>
<dbReference type="EMBL" id="AY810990">
    <property type="protein sequence ID" value="AAX26879.1"/>
    <property type="molecule type" value="mRNA"/>
</dbReference>
<evidence type="ECO:0000313" key="1">
    <source>
        <dbReference type="EMBL" id="AAX26879.1"/>
    </source>
</evidence>
<accession>Q5C0E6</accession>